<dbReference type="InterPro" id="IPR023271">
    <property type="entry name" value="Aquaporin-like"/>
</dbReference>
<evidence type="ECO:0000256" key="4">
    <source>
        <dbReference type="ARBA" id="ARBA00022475"/>
    </source>
</evidence>
<gene>
    <name evidence="11" type="ORF">AU252_18930</name>
</gene>
<proteinExistence type="inferred from homology"/>
<feature type="transmembrane region" description="Helical" evidence="10">
    <location>
        <begin position="33"/>
        <end position="53"/>
    </location>
</feature>
<dbReference type="EMBL" id="CP013747">
    <property type="protein sequence ID" value="ALV42978.1"/>
    <property type="molecule type" value="Genomic_DNA"/>
</dbReference>
<keyword evidence="3 8" id="KW-0813">Transport</keyword>
<reference evidence="11 12" key="1">
    <citation type="submission" date="2015-12" db="EMBL/GenBank/DDBJ databases">
        <authorList>
            <person name="Shamseldin A."/>
            <person name="Moawad H."/>
            <person name="Abd El-Rahim W.M."/>
            <person name="Sadowsky M.J."/>
        </authorList>
    </citation>
    <scope>NUCLEOTIDE SEQUENCE [LARGE SCALE GENOMIC DNA]</scope>
    <source>
        <strain evidence="11 12">Ar51</strain>
    </source>
</reference>
<keyword evidence="5 8" id="KW-0812">Transmembrane</keyword>
<evidence type="ECO:0000256" key="7">
    <source>
        <dbReference type="ARBA" id="ARBA00023136"/>
    </source>
</evidence>
<evidence type="ECO:0000256" key="6">
    <source>
        <dbReference type="ARBA" id="ARBA00022989"/>
    </source>
</evidence>
<dbReference type="GO" id="GO:0015250">
    <property type="term" value="F:water channel activity"/>
    <property type="evidence" value="ECO:0007669"/>
    <property type="project" value="TreeGrafter"/>
</dbReference>
<evidence type="ECO:0000256" key="10">
    <source>
        <dbReference type="SAM" id="Phobius"/>
    </source>
</evidence>
<feature type="transmembrane region" description="Helical" evidence="10">
    <location>
        <begin position="59"/>
        <end position="79"/>
    </location>
</feature>
<feature type="transmembrane region" description="Helical" evidence="10">
    <location>
        <begin position="100"/>
        <end position="125"/>
    </location>
</feature>
<dbReference type="RefSeq" id="WP_058932048.1">
    <property type="nucleotide sequence ID" value="NZ_CP013747.1"/>
</dbReference>
<protein>
    <submittedName>
        <fullName evidence="11">Porin</fullName>
    </submittedName>
</protein>
<dbReference type="PROSITE" id="PS00221">
    <property type="entry name" value="MIP"/>
    <property type="match status" value="1"/>
</dbReference>
<comment type="subcellular location">
    <subcellularLocation>
        <location evidence="1">Cell membrane</location>
        <topology evidence="1">Multi-pass membrane protein</topology>
    </subcellularLocation>
</comment>
<dbReference type="Gene3D" id="1.20.1080.10">
    <property type="entry name" value="Glycerol uptake facilitator protein"/>
    <property type="match status" value="1"/>
</dbReference>
<dbReference type="Proteomes" id="UP000065151">
    <property type="component" value="Chromosome"/>
</dbReference>
<evidence type="ECO:0000313" key="12">
    <source>
        <dbReference type="Proteomes" id="UP000065151"/>
    </source>
</evidence>
<dbReference type="STRING" id="121292.AU252_18930"/>
<feature type="transmembrane region" description="Helical" evidence="10">
    <location>
        <begin position="186"/>
        <end position="210"/>
    </location>
</feature>
<dbReference type="GO" id="GO:0005886">
    <property type="term" value="C:plasma membrane"/>
    <property type="evidence" value="ECO:0007669"/>
    <property type="project" value="UniProtKB-SubCell"/>
</dbReference>
<evidence type="ECO:0000256" key="8">
    <source>
        <dbReference type="RuleBase" id="RU000477"/>
    </source>
</evidence>
<evidence type="ECO:0000313" key="11">
    <source>
        <dbReference type="EMBL" id="ALV42978.1"/>
    </source>
</evidence>
<evidence type="ECO:0000256" key="9">
    <source>
        <dbReference type="SAM" id="MobiDB-lite"/>
    </source>
</evidence>
<evidence type="ECO:0000256" key="1">
    <source>
        <dbReference type="ARBA" id="ARBA00004651"/>
    </source>
</evidence>
<dbReference type="AlphaFoldDB" id="A0A0U2XGV4"/>
<keyword evidence="6 10" id="KW-1133">Transmembrane helix</keyword>
<evidence type="ECO:0000256" key="3">
    <source>
        <dbReference type="ARBA" id="ARBA00022448"/>
    </source>
</evidence>
<feature type="transmembrane region" description="Helical" evidence="10">
    <location>
        <begin position="155"/>
        <end position="174"/>
    </location>
</feature>
<dbReference type="SUPFAM" id="SSF81338">
    <property type="entry name" value="Aquaporin-like"/>
    <property type="match status" value="1"/>
</dbReference>
<dbReference type="Pfam" id="PF00230">
    <property type="entry name" value="MIP"/>
    <property type="match status" value="1"/>
</dbReference>
<dbReference type="KEGG" id="psul:AU252_18930"/>
<dbReference type="InterPro" id="IPR022357">
    <property type="entry name" value="MIP_CS"/>
</dbReference>
<evidence type="ECO:0000256" key="2">
    <source>
        <dbReference type="ARBA" id="ARBA00006175"/>
    </source>
</evidence>
<keyword evidence="4" id="KW-1003">Cell membrane</keyword>
<dbReference type="InterPro" id="IPR034294">
    <property type="entry name" value="Aquaporin_transptr"/>
</dbReference>
<dbReference type="InterPro" id="IPR000425">
    <property type="entry name" value="MIP"/>
</dbReference>
<dbReference type="PANTHER" id="PTHR19139:SF199">
    <property type="entry name" value="MIP17260P"/>
    <property type="match status" value="1"/>
</dbReference>
<dbReference type="PANTHER" id="PTHR19139">
    <property type="entry name" value="AQUAPORIN TRANSPORTER"/>
    <property type="match status" value="1"/>
</dbReference>
<feature type="compositionally biased region" description="Acidic residues" evidence="9">
    <location>
        <begin position="270"/>
        <end position="296"/>
    </location>
</feature>
<feature type="compositionally biased region" description="Basic and acidic residues" evidence="9">
    <location>
        <begin position="330"/>
        <end position="342"/>
    </location>
</feature>
<name>A0A0U2XGV4_9MICC</name>
<accession>A0A0U2XGV4</accession>
<comment type="similarity">
    <text evidence="2 8">Belongs to the MIP/aquaporin (TC 1.A.8) family.</text>
</comment>
<feature type="transmembrane region" description="Helical" evidence="10">
    <location>
        <begin position="230"/>
        <end position="248"/>
    </location>
</feature>
<feature type="region of interest" description="Disordered" evidence="9">
    <location>
        <begin position="263"/>
        <end position="342"/>
    </location>
</feature>
<dbReference type="PRINTS" id="PR00783">
    <property type="entry name" value="MINTRINSICP"/>
</dbReference>
<sequence>MTTPVPVHRDPAPGLTAGSGAEIRHGLVSRLSAEAFGSLFIVVAGLGVPLFSIPQSSPLPAALAAGLAVTAAMLAFGYVSGGHFNPAVTVGHAVAGRIRLGDAAAYIGAQLVGGLLGALALFGILRTLPGIQDSRTAFDTVTAGFGEHSIIQAPLAGVLLLEVLGAAILVAVFLGTTARNNVNKTAAAVAVGLAFAVLLQLGLSVGNAPFNPARATASAVFSSSWSLEQLWLFWVAPLAGAAIAGLVFRGFAEPVAAVTASAAGSAADGSVDDGSEADDVVDFDDDEDADEEDADVDGVVADESAAVPAKAPAPATPAPAHAAADEPDNHDEAQEFFDGKRG</sequence>
<keyword evidence="7 10" id="KW-0472">Membrane</keyword>
<evidence type="ECO:0000256" key="5">
    <source>
        <dbReference type="ARBA" id="ARBA00022692"/>
    </source>
</evidence>
<organism evidence="11">
    <name type="scientific">Pseudarthrobacter sulfonivorans</name>
    <dbReference type="NCBI Taxonomy" id="121292"/>
    <lineage>
        <taxon>Bacteria</taxon>
        <taxon>Bacillati</taxon>
        <taxon>Actinomycetota</taxon>
        <taxon>Actinomycetes</taxon>
        <taxon>Micrococcales</taxon>
        <taxon>Micrococcaceae</taxon>
        <taxon>Pseudarthrobacter</taxon>
    </lineage>
</organism>
<feature type="compositionally biased region" description="Low complexity" evidence="9">
    <location>
        <begin position="297"/>
        <end position="322"/>
    </location>
</feature>